<evidence type="ECO:0000259" key="6">
    <source>
        <dbReference type="Pfam" id="PF09864"/>
    </source>
</evidence>
<dbReference type="STRING" id="573024.SAMN05216208_3452"/>
<evidence type="ECO:0000256" key="5">
    <source>
        <dbReference type="SAM" id="SignalP"/>
    </source>
</evidence>
<evidence type="ECO:0000313" key="7">
    <source>
        <dbReference type="EMBL" id="SIS16866.1"/>
    </source>
</evidence>
<dbReference type="EMBL" id="FTNV01000002">
    <property type="protein sequence ID" value="SIS16866.1"/>
    <property type="molecule type" value="Genomic_DNA"/>
</dbReference>
<dbReference type="Pfam" id="PF09864">
    <property type="entry name" value="MliC"/>
    <property type="match status" value="1"/>
</dbReference>
<protein>
    <submittedName>
        <fullName evidence="7">Membrane-bound inhibitor of C-type lysozyme</fullName>
    </submittedName>
</protein>
<dbReference type="RefSeq" id="WP_076533813.1">
    <property type="nucleotide sequence ID" value="NZ_CANNEL010000006.1"/>
</dbReference>
<organism evidence="7 8">
    <name type="scientific">Roseovarius nanhaiticus</name>
    <dbReference type="NCBI Taxonomy" id="573024"/>
    <lineage>
        <taxon>Bacteria</taxon>
        <taxon>Pseudomonadati</taxon>
        <taxon>Pseudomonadota</taxon>
        <taxon>Alphaproteobacteria</taxon>
        <taxon>Rhodobacterales</taxon>
        <taxon>Roseobacteraceae</taxon>
        <taxon>Roseovarius</taxon>
    </lineage>
</organism>
<keyword evidence="3" id="KW-0564">Palmitate</keyword>
<accession>A0A1N7GWE1</accession>
<keyword evidence="2" id="KW-0472">Membrane</keyword>
<feature type="domain" description="C-type lysozyme inhibitor" evidence="6">
    <location>
        <begin position="51"/>
        <end position="116"/>
    </location>
</feature>
<dbReference type="Proteomes" id="UP000186019">
    <property type="component" value="Unassembled WGS sequence"/>
</dbReference>
<sequence length="127" mass="13009">MDRNLDFKRRAKALTLASLAAVFSGGAAAAQADLTLALDLGPDGSLTAVPYTCTDGSELVVRYVTAGSNSLALIPLKGEVLIFAGVVAGSGARYVSGALDWHSKGDEAILTDELGDAEPLTCNAQPE</sequence>
<dbReference type="SUPFAM" id="SSF141488">
    <property type="entry name" value="YdhA-like"/>
    <property type="match status" value="1"/>
</dbReference>
<keyword evidence="4" id="KW-0449">Lipoprotein</keyword>
<feature type="signal peptide" evidence="5">
    <location>
        <begin position="1"/>
        <end position="29"/>
    </location>
</feature>
<keyword evidence="8" id="KW-1185">Reference proteome</keyword>
<evidence type="ECO:0000256" key="3">
    <source>
        <dbReference type="ARBA" id="ARBA00023139"/>
    </source>
</evidence>
<feature type="chain" id="PRO_5009942236" evidence="5">
    <location>
        <begin position="30"/>
        <end position="127"/>
    </location>
</feature>
<evidence type="ECO:0000256" key="2">
    <source>
        <dbReference type="ARBA" id="ARBA00023136"/>
    </source>
</evidence>
<dbReference type="Gene3D" id="2.40.128.200">
    <property type="match status" value="1"/>
</dbReference>
<gene>
    <name evidence="7" type="ORF">SAMN05421666_2152</name>
</gene>
<dbReference type="AlphaFoldDB" id="A0A1N7GWE1"/>
<proteinExistence type="predicted"/>
<dbReference type="InterPro" id="IPR036328">
    <property type="entry name" value="MliC_sf"/>
</dbReference>
<keyword evidence="1 5" id="KW-0732">Signal</keyword>
<reference evidence="7 8" key="1">
    <citation type="submission" date="2017-01" db="EMBL/GenBank/DDBJ databases">
        <authorList>
            <person name="Mah S.A."/>
            <person name="Swanson W.J."/>
            <person name="Moy G.W."/>
            <person name="Vacquier V.D."/>
        </authorList>
    </citation>
    <scope>NUCLEOTIDE SEQUENCE [LARGE SCALE GENOMIC DNA]</scope>
    <source>
        <strain evidence="7 8">DSM 29590</strain>
    </source>
</reference>
<evidence type="ECO:0000256" key="4">
    <source>
        <dbReference type="ARBA" id="ARBA00023288"/>
    </source>
</evidence>
<dbReference type="InterPro" id="IPR018660">
    <property type="entry name" value="MliC"/>
</dbReference>
<evidence type="ECO:0000256" key="1">
    <source>
        <dbReference type="ARBA" id="ARBA00022729"/>
    </source>
</evidence>
<name>A0A1N7GWE1_9RHOB</name>
<evidence type="ECO:0000313" key="8">
    <source>
        <dbReference type="Proteomes" id="UP000186019"/>
    </source>
</evidence>